<feature type="region of interest" description="Disordered" evidence="1">
    <location>
        <begin position="169"/>
        <end position="207"/>
    </location>
</feature>
<dbReference type="PANTHER" id="PTHR47515">
    <property type="entry name" value="LOW CALCIUM RESPONSE LOCUS PROTEIN T"/>
    <property type="match status" value="1"/>
</dbReference>
<comment type="caution">
    <text evidence="3">The sequence shown here is derived from an EMBL/GenBank/DDBJ whole genome shotgun (WGS) entry which is preliminary data.</text>
</comment>
<dbReference type="GO" id="GO:0003676">
    <property type="term" value="F:nucleic acid binding"/>
    <property type="evidence" value="ECO:0007669"/>
    <property type="project" value="InterPro"/>
</dbReference>
<dbReference type="EMBL" id="BJYS01000006">
    <property type="protein sequence ID" value="GEO03547.1"/>
    <property type="molecule type" value="Genomic_DNA"/>
</dbReference>
<dbReference type="PROSITE" id="PS50994">
    <property type="entry name" value="INTEGRASE"/>
    <property type="match status" value="1"/>
</dbReference>
<dbReference type="Gene3D" id="3.30.420.10">
    <property type="entry name" value="Ribonuclease H-like superfamily/Ribonuclease H"/>
    <property type="match status" value="1"/>
</dbReference>
<accession>A0A512AVH7</accession>
<dbReference type="GO" id="GO:0015074">
    <property type="term" value="P:DNA integration"/>
    <property type="evidence" value="ECO:0007669"/>
    <property type="project" value="InterPro"/>
</dbReference>
<dbReference type="NCBIfam" id="NF033516">
    <property type="entry name" value="transpos_IS3"/>
    <property type="match status" value="1"/>
</dbReference>
<protein>
    <recommendedName>
        <fullName evidence="2">Integrase catalytic domain-containing protein</fullName>
    </recommendedName>
</protein>
<feature type="domain" description="Integrase catalytic" evidence="2">
    <location>
        <begin position="16"/>
        <end position="184"/>
    </location>
</feature>
<proteinExistence type="predicted"/>
<reference evidence="3 4" key="1">
    <citation type="submission" date="2019-07" db="EMBL/GenBank/DDBJ databases">
        <title>Whole genome shotgun sequence of Adhaeribacter aerolatus NBRC 106133.</title>
        <authorList>
            <person name="Hosoyama A."/>
            <person name="Uohara A."/>
            <person name="Ohji S."/>
            <person name="Ichikawa N."/>
        </authorList>
    </citation>
    <scope>NUCLEOTIDE SEQUENCE [LARGE SCALE GENOMIC DNA]</scope>
    <source>
        <strain evidence="3 4">NBRC 106133</strain>
    </source>
</reference>
<name>A0A512AVH7_9BACT</name>
<keyword evidence="4" id="KW-1185">Reference proteome</keyword>
<dbReference type="AlphaFoldDB" id="A0A512AVH7"/>
<dbReference type="SUPFAM" id="SSF53098">
    <property type="entry name" value="Ribonuclease H-like"/>
    <property type="match status" value="1"/>
</dbReference>
<evidence type="ECO:0000313" key="4">
    <source>
        <dbReference type="Proteomes" id="UP000321532"/>
    </source>
</evidence>
<evidence type="ECO:0000256" key="1">
    <source>
        <dbReference type="SAM" id="MobiDB-lite"/>
    </source>
</evidence>
<dbReference type="InterPro" id="IPR001584">
    <property type="entry name" value="Integrase_cat-core"/>
</dbReference>
<evidence type="ECO:0000259" key="2">
    <source>
        <dbReference type="PROSITE" id="PS50994"/>
    </source>
</evidence>
<gene>
    <name evidence="3" type="ORF">AAE02nite_12110</name>
</gene>
<dbReference type="Pfam" id="PF13683">
    <property type="entry name" value="rve_3"/>
    <property type="match status" value="1"/>
</dbReference>
<organism evidence="3 4">
    <name type="scientific">Adhaeribacter aerolatus</name>
    <dbReference type="NCBI Taxonomy" id="670289"/>
    <lineage>
        <taxon>Bacteria</taxon>
        <taxon>Pseudomonadati</taxon>
        <taxon>Bacteroidota</taxon>
        <taxon>Cytophagia</taxon>
        <taxon>Cytophagales</taxon>
        <taxon>Hymenobacteraceae</taxon>
        <taxon>Adhaeribacter</taxon>
    </lineage>
</organism>
<dbReference type="PANTHER" id="PTHR47515:SF2">
    <property type="entry name" value="INTEGRASE CORE DOMAIN PROTEIN"/>
    <property type="match status" value="1"/>
</dbReference>
<evidence type="ECO:0000313" key="3">
    <source>
        <dbReference type="EMBL" id="GEO03547.1"/>
    </source>
</evidence>
<dbReference type="InterPro" id="IPR048020">
    <property type="entry name" value="Transpos_IS3"/>
</dbReference>
<dbReference type="Proteomes" id="UP000321532">
    <property type="component" value="Unassembled WGS sequence"/>
</dbReference>
<dbReference type="InterPro" id="IPR036397">
    <property type="entry name" value="RNaseH_sf"/>
</dbReference>
<sequence>MNLNKKKKGKRRLPARVKQPLAQQATLNDSWSMDFMSDGLASGNKFRTLNVIDDCNREALAIEIATSITAKRVTRTLEQLIDWRGKPAAIRVDNGTEFTSADFTSWCKKEDIQIQYTQPGKPMQNGFIERFNGSYRREILDAYLFFDLEEVRELTIKWMEEYNTRRPHEALGNLTPSKWPEKNKSGNMENLPLPKEPAPQVYHIPTS</sequence>
<dbReference type="InterPro" id="IPR012337">
    <property type="entry name" value="RNaseH-like_sf"/>
</dbReference>